<comment type="caution">
    <text evidence="1">The sequence shown here is derived from an EMBL/GenBank/DDBJ whole genome shotgun (WGS) entry which is preliminary data.</text>
</comment>
<dbReference type="Pfam" id="PF05380">
    <property type="entry name" value="Peptidase_A17"/>
    <property type="match status" value="1"/>
</dbReference>
<dbReference type="AlphaFoldDB" id="A0A8J2LCW4"/>
<dbReference type="PANTHER" id="PTHR47331">
    <property type="entry name" value="PHD-TYPE DOMAIN-CONTAINING PROTEIN"/>
    <property type="match status" value="1"/>
</dbReference>
<sequence>MYRQILVHPDDTPYQRIIWRESPENPELDFELLTVTYGTASAPYLATRTLKQLAEDERADHPIGSQVLVNDFYVDDLLSGARTADEAINLKLELTRLLNRGDLTYVNGHPMIRIGNFELHGFCDSSESAYAAVVYVRTLGSNPRVTIMAAKSKVAPIKQ</sequence>
<evidence type="ECO:0000313" key="2">
    <source>
        <dbReference type="Proteomes" id="UP000708208"/>
    </source>
</evidence>
<dbReference type="Proteomes" id="UP000708208">
    <property type="component" value="Unassembled WGS sequence"/>
</dbReference>
<proteinExistence type="predicted"/>
<keyword evidence="2" id="KW-1185">Reference proteome</keyword>
<dbReference type="OrthoDB" id="7990652at2759"/>
<reference evidence="1" key="1">
    <citation type="submission" date="2021-06" db="EMBL/GenBank/DDBJ databases">
        <authorList>
            <person name="Hodson N. C."/>
            <person name="Mongue J. A."/>
            <person name="Jaron S. K."/>
        </authorList>
    </citation>
    <scope>NUCLEOTIDE SEQUENCE</scope>
</reference>
<evidence type="ECO:0008006" key="3">
    <source>
        <dbReference type="Google" id="ProtNLM"/>
    </source>
</evidence>
<dbReference type="EMBL" id="CAJVCH010466446">
    <property type="protein sequence ID" value="CAG7820008.1"/>
    <property type="molecule type" value="Genomic_DNA"/>
</dbReference>
<name>A0A8J2LCW4_9HEXA</name>
<evidence type="ECO:0000313" key="1">
    <source>
        <dbReference type="EMBL" id="CAG7820008.1"/>
    </source>
</evidence>
<protein>
    <recommendedName>
        <fullName evidence="3">Reverse transcriptase domain-containing protein</fullName>
    </recommendedName>
</protein>
<dbReference type="InterPro" id="IPR008042">
    <property type="entry name" value="Retrotrans_Pao"/>
</dbReference>
<gene>
    <name evidence="1" type="ORF">AFUS01_LOCUS30418</name>
</gene>
<organism evidence="1 2">
    <name type="scientific">Allacma fusca</name>
    <dbReference type="NCBI Taxonomy" id="39272"/>
    <lineage>
        <taxon>Eukaryota</taxon>
        <taxon>Metazoa</taxon>
        <taxon>Ecdysozoa</taxon>
        <taxon>Arthropoda</taxon>
        <taxon>Hexapoda</taxon>
        <taxon>Collembola</taxon>
        <taxon>Symphypleona</taxon>
        <taxon>Sminthuridae</taxon>
        <taxon>Allacma</taxon>
    </lineage>
</organism>
<feature type="non-terminal residue" evidence="1">
    <location>
        <position position="1"/>
    </location>
</feature>
<accession>A0A8J2LCW4</accession>